<name>A0ABS8RMI9_DATST</name>
<comment type="caution">
    <text evidence="1">The sequence shown here is derived from an EMBL/GenBank/DDBJ whole genome shotgun (WGS) entry which is preliminary data.</text>
</comment>
<feature type="non-terminal residue" evidence="1">
    <location>
        <position position="54"/>
    </location>
</feature>
<evidence type="ECO:0000313" key="2">
    <source>
        <dbReference type="Proteomes" id="UP000823775"/>
    </source>
</evidence>
<protein>
    <submittedName>
        <fullName evidence="1">Uncharacterized protein</fullName>
    </submittedName>
</protein>
<feature type="non-terminal residue" evidence="1">
    <location>
        <position position="1"/>
    </location>
</feature>
<evidence type="ECO:0000313" key="1">
    <source>
        <dbReference type="EMBL" id="MCD7446844.1"/>
    </source>
</evidence>
<gene>
    <name evidence="1" type="ORF">HAX54_017906</name>
</gene>
<dbReference type="Proteomes" id="UP000823775">
    <property type="component" value="Unassembled WGS sequence"/>
</dbReference>
<sequence length="54" mass="6075">HCRKPVSRWCFAEDDRQNAGVAPLTPNFLPSTSFSVALWGLPPAFRRWIADTTS</sequence>
<dbReference type="EMBL" id="JACEIK010000022">
    <property type="protein sequence ID" value="MCD7446844.1"/>
    <property type="molecule type" value="Genomic_DNA"/>
</dbReference>
<proteinExistence type="predicted"/>
<accession>A0ABS8RMI9</accession>
<reference evidence="1 2" key="1">
    <citation type="journal article" date="2021" name="BMC Genomics">
        <title>Datura genome reveals duplications of psychoactive alkaloid biosynthetic genes and high mutation rate following tissue culture.</title>
        <authorList>
            <person name="Rajewski A."/>
            <person name="Carter-House D."/>
            <person name="Stajich J."/>
            <person name="Litt A."/>
        </authorList>
    </citation>
    <scope>NUCLEOTIDE SEQUENCE [LARGE SCALE GENOMIC DNA]</scope>
    <source>
        <strain evidence="1">AR-01</strain>
    </source>
</reference>
<keyword evidence="2" id="KW-1185">Reference proteome</keyword>
<organism evidence="1 2">
    <name type="scientific">Datura stramonium</name>
    <name type="common">Jimsonweed</name>
    <name type="synonym">Common thornapple</name>
    <dbReference type="NCBI Taxonomy" id="4076"/>
    <lineage>
        <taxon>Eukaryota</taxon>
        <taxon>Viridiplantae</taxon>
        <taxon>Streptophyta</taxon>
        <taxon>Embryophyta</taxon>
        <taxon>Tracheophyta</taxon>
        <taxon>Spermatophyta</taxon>
        <taxon>Magnoliopsida</taxon>
        <taxon>eudicotyledons</taxon>
        <taxon>Gunneridae</taxon>
        <taxon>Pentapetalae</taxon>
        <taxon>asterids</taxon>
        <taxon>lamiids</taxon>
        <taxon>Solanales</taxon>
        <taxon>Solanaceae</taxon>
        <taxon>Solanoideae</taxon>
        <taxon>Datureae</taxon>
        <taxon>Datura</taxon>
    </lineage>
</organism>